<accession>A0AA37SJZ4</accession>
<sequence length="224" mass="25068">MENNLNSIRRTARIAGILIVLGILSGLLSIVASVEGENYLTLVYPNRIQVLTGAFFQFLLVPIYIGFSLVLYPVLKTYNPSRSIGFVGFRIMAGVFQLLGVILLPMFILLSQKFLAQSHPDLTFYETIGEMLKLSRDLANHLGVILATGMGNLLMYSIFLKGKLVPRWLSVWGIIGNLLIMIASFLLLFELIEVVSMSYGVLSIPLVIQEMVLAFWLIWKGLRI</sequence>
<comment type="caution">
    <text evidence="2">The sequence shown here is derived from an EMBL/GenBank/DDBJ whole genome shotgun (WGS) entry which is preliminary data.</text>
</comment>
<keyword evidence="1" id="KW-1133">Transmembrane helix</keyword>
<keyword evidence="3" id="KW-1185">Reference proteome</keyword>
<evidence type="ECO:0000256" key="1">
    <source>
        <dbReference type="SAM" id="Phobius"/>
    </source>
</evidence>
<dbReference type="Proteomes" id="UP001156666">
    <property type="component" value="Unassembled WGS sequence"/>
</dbReference>
<dbReference type="EMBL" id="BSOH01000002">
    <property type="protein sequence ID" value="GLR16021.1"/>
    <property type="molecule type" value="Genomic_DNA"/>
</dbReference>
<keyword evidence="1" id="KW-0472">Membrane</keyword>
<reference evidence="2" key="2">
    <citation type="submission" date="2023-01" db="EMBL/GenBank/DDBJ databases">
        <title>Draft genome sequence of Portibacter lacus strain NBRC 108769.</title>
        <authorList>
            <person name="Sun Q."/>
            <person name="Mori K."/>
        </authorList>
    </citation>
    <scope>NUCLEOTIDE SEQUENCE</scope>
    <source>
        <strain evidence="2">NBRC 108769</strain>
    </source>
</reference>
<feature type="transmembrane region" description="Helical" evidence="1">
    <location>
        <begin position="87"/>
        <end position="110"/>
    </location>
</feature>
<feature type="transmembrane region" description="Helical" evidence="1">
    <location>
        <begin position="198"/>
        <end position="219"/>
    </location>
</feature>
<protein>
    <recommendedName>
        <fullName evidence="4">DUF4386 domain-containing protein</fullName>
    </recommendedName>
</protein>
<feature type="transmembrane region" description="Helical" evidence="1">
    <location>
        <begin position="138"/>
        <end position="159"/>
    </location>
</feature>
<keyword evidence="1" id="KW-0812">Transmembrane</keyword>
<reference evidence="2" key="1">
    <citation type="journal article" date="2014" name="Int. J. Syst. Evol. Microbiol.">
        <title>Complete genome sequence of Corynebacterium casei LMG S-19264T (=DSM 44701T), isolated from a smear-ripened cheese.</title>
        <authorList>
            <consortium name="US DOE Joint Genome Institute (JGI-PGF)"/>
            <person name="Walter F."/>
            <person name="Albersmeier A."/>
            <person name="Kalinowski J."/>
            <person name="Ruckert C."/>
        </authorList>
    </citation>
    <scope>NUCLEOTIDE SEQUENCE</scope>
    <source>
        <strain evidence="2">NBRC 108769</strain>
    </source>
</reference>
<dbReference type="Pfam" id="PF14329">
    <property type="entry name" value="DUF4386"/>
    <property type="match status" value="1"/>
</dbReference>
<dbReference type="RefSeq" id="WP_235294883.1">
    <property type="nucleotide sequence ID" value="NZ_BSOH01000002.1"/>
</dbReference>
<feature type="transmembrane region" description="Helical" evidence="1">
    <location>
        <begin position="12"/>
        <end position="34"/>
    </location>
</feature>
<dbReference type="InterPro" id="IPR025495">
    <property type="entry name" value="DUF4386"/>
</dbReference>
<organism evidence="2 3">
    <name type="scientific">Portibacter lacus</name>
    <dbReference type="NCBI Taxonomy" id="1099794"/>
    <lineage>
        <taxon>Bacteria</taxon>
        <taxon>Pseudomonadati</taxon>
        <taxon>Bacteroidota</taxon>
        <taxon>Saprospiria</taxon>
        <taxon>Saprospirales</taxon>
        <taxon>Haliscomenobacteraceae</taxon>
        <taxon>Portibacter</taxon>
    </lineage>
</organism>
<gene>
    <name evidence="2" type="ORF">GCM10007940_06360</name>
</gene>
<evidence type="ECO:0008006" key="4">
    <source>
        <dbReference type="Google" id="ProtNLM"/>
    </source>
</evidence>
<feature type="transmembrane region" description="Helical" evidence="1">
    <location>
        <begin position="171"/>
        <end position="192"/>
    </location>
</feature>
<dbReference type="AlphaFoldDB" id="A0AA37SJZ4"/>
<proteinExistence type="predicted"/>
<feature type="transmembrane region" description="Helical" evidence="1">
    <location>
        <begin position="54"/>
        <end position="75"/>
    </location>
</feature>
<evidence type="ECO:0000313" key="2">
    <source>
        <dbReference type="EMBL" id="GLR16021.1"/>
    </source>
</evidence>
<evidence type="ECO:0000313" key="3">
    <source>
        <dbReference type="Proteomes" id="UP001156666"/>
    </source>
</evidence>
<name>A0AA37SJZ4_9BACT</name>